<feature type="domain" description="Signal transduction histidine kinase subgroup 3 dimerisation and phosphoacceptor" evidence="5">
    <location>
        <begin position="246"/>
        <end position="311"/>
    </location>
</feature>
<sequence length="448" mass="49283">MSLKWHLLIRMTLLGLLCWAAVSLAVIASAASRTRSELEQRADRLAQHMELDLAWQMTAAAAGERSPELSRIAAAMPEPLCIRYVAMNGREDEHGCETEPATRAHHRLPRWLAGLIPVAPTLERPVRLWGQTAGTARFTPDPQRLFDAEWNTVRKLSGLAALTIIALDALVFWMIGHALSPTRQIVAALDRLAGSGVPAPEQLPRYQVREFRDISDGVRQLALRLKQASDLRDQLTSKLIRIQEDERRELTHALHEEVGQSVAATAVAVALLRMRIGDGEAMDENDLEEIDQTVEQTQVALRSLLLRVRPPLFEQQGLVSALNDLVTGWRARLRGRPQLHLATAGHDLAGIGGEQALCLYRVMQECLSNIARHAGDSQRAEIALHCGPRGVEARVSNDVPGDRIVSRGSGMGLQLLEERLRSLGGCLEIEATASRFDVCARLPAGNPA</sequence>
<keyword evidence="7" id="KW-1185">Reference proteome</keyword>
<dbReference type="OrthoDB" id="9797605at2"/>
<accession>I8HXE2</accession>
<reference evidence="6 7" key="1">
    <citation type="journal article" date="2012" name="J. Bacteriol.">
        <title>Genome Sequence of n-Alkane-Degrading Hydrocarboniphaga effusa Strain AP103T (ATCC BAA-332T).</title>
        <authorList>
            <person name="Chang H.K."/>
            <person name="Zylstra G.J."/>
            <person name="Chae J.C."/>
        </authorList>
    </citation>
    <scope>NUCLEOTIDE SEQUENCE [LARGE SCALE GENOMIC DNA]</scope>
    <source>
        <strain evidence="6 7">AP103</strain>
    </source>
</reference>
<dbReference type="AlphaFoldDB" id="I8HXE2"/>
<evidence type="ECO:0000256" key="3">
    <source>
        <dbReference type="ARBA" id="ARBA00023012"/>
    </source>
</evidence>
<keyword evidence="2" id="KW-0418">Kinase</keyword>
<dbReference type="PANTHER" id="PTHR24421:SF58">
    <property type="entry name" value="SIGNAL TRANSDUCTION HISTIDINE-PROTEIN KINASE_PHOSPHATASE UHPB"/>
    <property type="match status" value="1"/>
</dbReference>
<keyword evidence="3" id="KW-0902">Two-component regulatory system</keyword>
<evidence type="ECO:0000256" key="2">
    <source>
        <dbReference type="ARBA" id="ARBA00022777"/>
    </source>
</evidence>
<evidence type="ECO:0000259" key="5">
    <source>
        <dbReference type="Pfam" id="PF07730"/>
    </source>
</evidence>
<name>I8HXE2_9GAMM</name>
<dbReference type="GO" id="GO:0046983">
    <property type="term" value="F:protein dimerization activity"/>
    <property type="evidence" value="ECO:0007669"/>
    <property type="project" value="InterPro"/>
</dbReference>
<dbReference type="Pfam" id="PF07730">
    <property type="entry name" value="HisKA_3"/>
    <property type="match status" value="1"/>
</dbReference>
<gene>
    <name evidence="6" type="ORF">WQQ_44710</name>
</gene>
<dbReference type="InterPro" id="IPR011712">
    <property type="entry name" value="Sig_transdc_His_kin_sub3_dim/P"/>
</dbReference>
<evidence type="ECO:0000313" key="6">
    <source>
        <dbReference type="EMBL" id="EIT68036.1"/>
    </source>
</evidence>
<dbReference type="SUPFAM" id="SSF55874">
    <property type="entry name" value="ATPase domain of HSP90 chaperone/DNA topoisomerase II/histidine kinase"/>
    <property type="match status" value="1"/>
</dbReference>
<organism evidence="6 7">
    <name type="scientific">Hydrocarboniphaga effusa AP103</name>
    <dbReference type="NCBI Taxonomy" id="1172194"/>
    <lineage>
        <taxon>Bacteria</taxon>
        <taxon>Pseudomonadati</taxon>
        <taxon>Pseudomonadota</taxon>
        <taxon>Gammaproteobacteria</taxon>
        <taxon>Nevskiales</taxon>
        <taxon>Nevskiaceae</taxon>
        <taxon>Hydrocarboniphaga</taxon>
    </lineage>
</organism>
<dbReference type="InterPro" id="IPR036890">
    <property type="entry name" value="HATPase_C_sf"/>
</dbReference>
<dbReference type="RefSeq" id="WP_007187406.1">
    <property type="nucleotide sequence ID" value="NZ_AKGD01000004.1"/>
</dbReference>
<evidence type="ECO:0000256" key="1">
    <source>
        <dbReference type="ARBA" id="ARBA00022679"/>
    </source>
</evidence>
<dbReference type="STRING" id="1172194.WQQ_44710"/>
<feature type="coiled-coil region" evidence="4">
    <location>
        <begin position="218"/>
        <end position="245"/>
    </location>
</feature>
<comment type="caution">
    <text evidence="6">The sequence shown here is derived from an EMBL/GenBank/DDBJ whole genome shotgun (WGS) entry which is preliminary data.</text>
</comment>
<evidence type="ECO:0000313" key="7">
    <source>
        <dbReference type="Proteomes" id="UP000003704"/>
    </source>
</evidence>
<proteinExistence type="predicted"/>
<dbReference type="InterPro" id="IPR050482">
    <property type="entry name" value="Sensor_HK_TwoCompSys"/>
</dbReference>
<protein>
    <recommendedName>
        <fullName evidence="5">Signal transduction histidine kinase subgroup 3 dimerisation and phosphoacceptor domain-containing protein</fullName>
    </recommendedName>
</protein>
<dbReference type="PANTHER" id="PTHR24421">
    <property type="entry name" value="NITRATE/NITRITE SENSOR PROTEIN NARX-RELATED"/>
    <property type="match status" value="1"/>
</dbReference>
<evidence type="ECO:0000256" key="4">
    <source>
        <dbReference type="SAM" id="Coils"/>
    </source>
</evidence>
<dbReference type="CDD" id="cd16917">
    <property type="entry name" value="HATPase_UhpB-NarQ-NarX-like"/>
    <property type="match status" value="1"/>
</dbReference>
<keyword evidence="1" id="KW-0808">Transferase</keyword>
<dbReference type="EMBL" id="AKGD01000004">
    <property type="protein sequence ID" value="EIT68036.1"/>
    <property type="molecule type" value="Genomic_DNA"/>
</dbReference>
<dbReference type="Proteomes" id="UP000003704">
    <property type="component" value="Unassembled WGS sequence"/>
</dbReference>
<keyword evidence="4" id="KW-0175">Coiled coil</keyword>
<dbReference type="GO" id="GO:0016020">
    <property type="term" value="C:membrane"/>
    <property type="evidence" value="ECO:0007669"/>
    <property type="project" value="InterPro"/>
</dbReference>
<dbReference type="Gene3D" id="3.30.565.10">
    <property type="entry name" value="Histidine kinase-like ATPase, C-terminal domain"/>
    <property type="match status" value="1"/>
</dbReference>
<dbReference type="GO" id="GO:0000155">
    <property type="term" value="F:phosphorelay sensor kinase activity"/>
    <property type="evidence" value="ECO:0007669"/>
    <property type="project" value="InterPro"/>
</dbReference>